<protein>
    <submittedName>
        <fullName evidence="2">Uncharacterized protein</fullName>
    </submittedName>
</protein>
<evidence type="ECO:0000313" key="2">
    <source>
        <dbReference type="EMBL" id="KAH7323265.1"/>
    </source>
</evidence>
<keyword evidence="3" id="KW-1185">Reference proteome</keyword>
<sequence length="86" mass="9539">MIDFKALHLSLSSVAILRLCPVSQPQWWAVVNYESDPTLQALDITLDCALEGILNPTSCRAAPELNNDYIVVSSWPRKFPVSHGKS</sequence>
<organism evidence="2 3">
    <name type="scientific">Stachybotrys elegans</name>
    <dbReference type="NCBI Taxonomy" id="80388"/>
    <lineage>
        <taxon>Eukaryota</taxon>
        <taxon>Fungi</taxon>
        <taxon>Dikarya</taxon>
        <taxon>Ascomycota</taxon>
        <taxon>Pezizomycotina</taxon>
        <taxon>Sordariomycetes</taxon>
        <taxon>Hypocreomycetidae</taxon>
        <taxon>Hypocreales</taxon>
        <taxon>Stachybotryaceae</taxon>
        <taxon>Stachybotrys</taxon>
    </lineage>
</organism>
<evidence type="ECO:0000256" key="1">
    <source>
        <dbReference type="SAM" id="SignalP"/>
    </source>
</evidence>
<name>A0A8K0SX48_9HYPO</name>
<dbReference type="Proteomes" id="UP000813444">
    <property type="component" value="Unassembled WGS sequence"/>
</dbReference>
<feature type="signal peptide" evidence="1">
    <location>
        <begin position="1"/>
        <end position="25"/>
    </location>
</feature>
<dbReference type="AlphaFoldDB" id="A0A8K0SX48"/>
<evidence type="ECO:0000313" key="3">
    <source>
        <dbReference type="Proteomes" id="UP000813444"/>
    </source>
</evidence>
<feature type="chain" id="PRO_5035449239" evidence="1">
    <location>
        <begin position="26"/>
        <end position="86"/>
    </location>
</feature>
<comment type="caution">
    <text evidence="2">The sequence shown here is derived from an EMBL/GenBank/DDBJ whole genome shotgun (WGS) entry which is preliminary data.</text>
</comment>
<gene>
    <name evidence="2" type="ORF">B0I35DRAFT_194775</name>
</gene>
<reference evidence="2" key="1">
    <citation type="journal article" date="2021" name="Nat. Commun.">
        <title>Genetic determinants of endophytism in the Arabidopsis root mycobiome.</title>
        <authorList>
            <person name="Mesny F."/>
            <person name="Miyauchi S."/>
            <person name="Thiergart T."/>
            <person name="Pickel B."/>
            <person name="Atanasova L."/>
            <person name="Karlsson M."/>
            <person name="Huettel B."/>
            <person name="Barry K.W."/>
            <person name="Haridas S."/>
            <person name="Chen C."/>
            <person name="Bauer D."/>
            <person name="Andreopoulos W."/>
            <person name="Pangilinan J."/>
            <person name="LaButti K."/>
            <person name="Riley R."/>
            <person name="Lipzen A."/>
            <person name="Clum A."/>
            <person name="Drula E."/>
            <person name="Henrissat B."/>
            <person name="Kohler A."/>
            <person name="Grigoriev I.V."/>
            <person name="Martin F.M."/>
            <person name="Hacquard S."/>
        </authorList>
    </citation>
    <scope>NUCLEOTIDE SEQUENCE</scope>
    <source>
        <strain evidence="2">MPI-CAGE-CH-0235</strain>
    </source>
</reference>
<keyword evidence="1" id="KW-0732">Signal</keyword>
<proteinExistence type="predicted"/>
<dbReference type="EMBL" id="JAGPNK010000004">
    <property type="protein sequence ID" value="KAH7323265.1"/>
    <property type="molecule type" value="Genomic_DNA"/>
</dbReference>
<accession>A0A8K0SX48</accession>